<accession>A0ABP1J9T9</accession>
<evidence type="ECO:0000256" key="1">
    <source>
        <dbReference type="ARBA" id="ARBA00022614"/>
    </source>
</evidence>
<keyword evidence="2" id="KW-0677">Repeat</keyword>
<protein>
    <submittedName>
        <fullName evidence="3">Leucine-rich_repeat domain-containing protein</fullName>
    </submittedName>
</protein>
<keyword evidence="4" id="KW-1185">Reference proteome</keyword>
<evidence type="ECO:0000313" key="3">
    <source>
        <dbReference type="EMBL" id="CAL6033284.1"/>
    </source>
</evidence>
<dbReference type="Proteomes" id="UP001642409">
    <property type="component" value="Unassembled WGS sequence"/>
</dbReference>
<dbReference type="PANTHER" id="PTHR46652">
    <property type="entry name" value="LEUCINE-RICH REPEAT AND IQ DOMAIN-CONTAINING PROTEIN 1-RELATED"/>
    <property type="match status" value="1"/>
</dbReference>
<dbReference type="EMBL" id="CAXDID020000125">
    <property type="protein sequence ID" value="CAL6033284.1"/>
    <property type="molecule type" value="Genomic_DNA"/>
</dbReference>
<proteinExistence type="predicted"/>
<dbReference type="InterPro" id="IPR001611">
    <property type="entry name" value="Leu-rich_rpt"/>
</dbReference>
<reference evidence="3 4" key="1">
    <citation type="submission" date="2024-07" db="EMBL/GenBank/DDBJ databases">
        <authorList>
            <person name="Akdeniz Z."/>
        </authorList>
    </citation>
    <scope>NUCLEOTIDE SEQUENCE [LARGE SCALE GENOMIC DNA]</scope>
</reference>
<evidence type="ECO:0000313" key="4">
    <source>
        <dbReference type="Proteomes" id="UP001642409"/>
    </source>
</evidence>
<dbReference type="PROSITE" id="PS51450">
    <property type="entry name" value="LRR"/>
    <property type="match status" value="1"/>
</dbReference>
<evidence type="ECO:0000256" key="2">
    <source>
        <dbReference type="ARBA" id="ARBA00022737"/>
    </source>
</evidence>
<organism evidence="3 4">
    <name type="scientific">Hexamita inflata</name>
    <dbReference type="NCBI Taxonomy" id="28002"/>
    <lineage>
        <taxon>Eukaryota</taxon>
        <taxon>Metamonada</taxon>
        <taxon>Diplomonadida</taxon>
        <taxon>Hexamitidae</taxon>
        <taxon>Hexamitinae</taxon>
        <taxon>Hexamita</taxon>
    </lineage>
</organism>
<dbReference type="InterPro" id="IPR050836">
    <property type="entry name" value="SDS22/Internalin_LRR"/>
</dbReference>
<sequence>MQQDSKKQEQQHASQQNNIDVITNELPEILSEYDQFMIETYQNQISGGTLKIMNNPELTDLQFVRFFDIKRLELEDCKNIIPKLESKLIKELSIQNSNIQSIKDFYLENLEFLRFNNHFEQRESKTLAKEITTFKQLKELHLIGCVIDIQPLQQMTRLIKIQFGFCKIHNIQAIKHIENLEQLSLSGNENIDQTFFQNMKKLNKLSLPYCQGYLSVLRPLVCLVDLNLEQSERIKDISPLQFLTQLTKLSLKSCSVVNLDALRSLIKLQVLIISNNQIVYLQPIMKLKRLNRLYAGYNKITDGKQIEHHPNYNKYFDLRNQKQPTQKEFAIANMFRSINNPVVYLKEMHKLFSNLKDQNTIFRNKVTQQLQKSQDMFVLFSSQSASLFENIYLQLDCFNQ</sequence>
<keyword evidence="1" id="KW-0433">Leucine-rich repeat</keyword>
<comment type="caution">
    <text evidence="3">The sequence shown here is derived from an EMBL/GenBank/DDBJ whole genome shotgun (WGS) entry which is preliminary data.</text>
</comment>
<dbReference type="Gene3D" id="3.80.10.10">
    <property type="entry name" value="Ribonuclease Inhibitor"/>
    <property type="match status" value="1"/>
</dbReference>
<dbReference type="InterPro" id="IPR032675">
    <property type="entry name" value="LRR_dom_sf"/>
</dbReference>
<gene>
    <name evidence="3" type="ORF">HINF_LOCUS34892</name>
</gene>
<dbReference type="PANTHER" id="PTHR46652:SF3">
    <property type="entry name" value="LEUCINE-RICH REPEAT-CONTAINING PROTEIN 9"/>
    <property type="match status" value="1"/>
</dbReference>
<dbReference type="SUPFAM" id="SSF52058">
    <property type="entry name" value="L domain-like"/>
    <property type="match status" value="1"/>
</dbReference>
<name>A0ABP1J9T9_9EUKA</name>